<protein>
    <submittedName>
        <fullName evidence="2">Uncharacterized protein</fullName>
    </submittedName>
</protein>
<accession>A0A1A9RYE0</accession>
<reference evidence="3" key="1">
    <citation type="submission" date="2016-05" db="EMBL/GenBank/DDBJ databases">
        <title>Draft genome of Corynebacterium afermentans subsp. afermentans LCDC 88199T.</title>
        <authorList>
            <person name="Bernier A.-M."/>
            <person name="Bernard K."/>
        </authorList>
    </citation>
    <scope>NUCLEOTIDE SEQUENCE [LARGE SCALE GENOMIC DNA]</scope>
    <source>
        <strain evidence="3">NML02-A-017</strain>
    </source>
</reference>
<dbReference type="RefSeq" id="WP_067591201.1">
    <property type="nucleotide sequence ID" value="NZ_LXSL01000014.1"/>
</dbReference>
<comment type="caution">
    <text evidence="2">The sequence shown here is derived from an EMBL/GenBank/DDBJ whole genome shotgun (WGS) entry which is preliminary data.</text>
</comment>
<name>A0A1A9RYE0_9NEIS</name>
<feature type="chain" id="PRO_5008396277" evidence="1">
    <location>
        <begin position="20"/>
        <end position="151"/>
    </location>
</feature>
<dbReference type="Proteomes" id="UP000077885">
    <property type="component" value="Unassembled WGS sequence"/>
</dbReference>
<sequence length="151" mass="16452">MQKFTVLALAALIAAPALAVDQDGWLAEAKQFNTTAVRSKDRGARQTNLFSGRAKVGEQKTHHVQLTAGKYYSFFADCDRECDNIDLTLKAANGQTIQANTEDDDSPMFGWRANRSGRYTLTVTIPGCKNSSAGCDYTSQVFSGNRSVFGN</sequence>
<dbReference type="EMBL" id="LXSL01000014">
    <property type="protein sequence ID" value="OAM29277.1"/>
    <property type="molecule type" value="Genomic_DNA"/>
</dbReference>
<evidence type="ECO:0000313" key="3">
    <source>
        <dbReference type="Proteomes" id="UP000077885"/>
    </source>
</evidence>
<dbReference type="OrthoDB" id="8609086at2"/>
<evidence type="ECO:0000313" key="2">
    <source>
        <dbReference type="EMBL" id="OAM29277.1"/>
    </source>
</evidence>
<proteinExistence type="predicted"/>
<dbReference type="AlphaFoldDB" id="A0A1A9RYE0"/>
<organism evidence="2 3">
    <name type="scientific">Eikenella longinqua</name>
    <dbReference type="NCBI Taxonomy" id="1795827"/>
    <lineage>
        <taxon>Bacteria</taxon>
        <taxon>Pseudomonadati</taxon>
        <taxon>Pseudomonadota</taxon>
        <taxon>Betaproteobacteria</taxon>
        <taxon>Neisseriales</taxon>
        <taxon>Neisseriaceae</taxon>
        <taxon>Eikenella</taxon>
    </lineage>
</organism>
<keyword evidence="3" id="KW-1185">Reference proteome</keyword>
<feature type="signal peptide" evidence="1">
    <location>
        <begin position="1"/>
        <end position="19"/>
    </location>
</feature>
<keyword evidence="1" id="KW-0732">Signal</keyword>
<evidence type="ECO:0000256" key="1">
    <source>
        <dbReference type="SAM" id="SignalP"/>
    </source>
</evidence>
<dbReference type="STRING" id="1795827.A7P95_03430"/>
<gene>
    <name evidence="2" type="ORF">A7P95_03430</name>
</gene>